<dbReference type="AlphaFoldDB" id="A0A8H7D9M8"/>
<name>A0A8H7D9M8_9AGAR</name>
<evidence type="ECO:0000256" key="1">
    <source>
        <dbReference type="SAM" id="SignalP"/>
    </source>
</evidence>
<gene>
    <name evidence="2" type="ORF">MVEN_00335700</name>
</gene>
<proteinExistence type="predicted"/>
<sequence>MHSSWTLHSFLLFAACAVAAPMSSRATSPLKCSNLTASEIVPATISGTQVALSEINAFSGIADAHPIFSAQFALLDAKPIAEQLESIALFPTSPLSNPPVSTAVDDLNKALASAQSLIANITVAPPLEPATPFETATFANNTIALQRATKNINNAIVAAQNSGCTSA</sequence>
<organism evidence="2 3">
    <name type="scientific">Mycena venus</name>
    <dbReference type="NCBI Taxonomy" id="2733690"/>
    <lineage>
        <taxon>Eukaryota</taxon>
        <taxon>Fungi</taxon>
        <taxon>Dikarya</taxon>
        <taxon>Basidiomycota</taxon>
        <taxon>Agaricomycotina</taxon>
        <taxon>Agaricomycetes</taxon>
        <taxon>Agaricomycetidae</taxon>
        <taxon>Agaricales</taxon>
        <taxon>Marasmiineae</taxon>
        <taxon>Mycenaceae</taxon>
        <taxon>Mycena</taxon>
    </lineage>
</organism>
<dbReference type="OrthoDB" id="3050494at2759"/>
<reference evidence="2" key="1">
    <citation type="submission" date="2020-05" db="EMBL/GenBank/DDBJ databases">
        <title>Mycena genomes resolve the evolution of fungal bioluminescence.</title>
        <authorList>
            <person name="Tsai I.J."/>
        </authorList>
    </citation>
    <scope>NUCLEOTIDE SEQUENCE</scope>
    <source>
        <strain evidence="2">CCC161011</strain>
    </source>
</reference>
<comment type="caution">
    <text evidence="2">The sequence shown here is derived from an EMBL/GenBank/DDBJ whole genome shotgun (WGS) entry which is preliminary data.</text>
</comment>
<evidence type="ECO:0000313" key="3">
    <source>
        <dbReference type="Proteomes" id="UP000620124"/>
    </source>
</evidence>
<feature type="chain" id="PRO_5034365956" evidence="1">
    <location>
        <begin position="20"/>
        <end position="167"/>
    </location>
</feature>
<feature type="signal peptide" evidence="1">
    <location>
        <begin position="1"/>
        <end position="19"/>
    </location>
</feature>
<dbReference type="Proteomes" id="UP000620124">
    <property type="component" value="Unassembled WGS sequence"/>
</dbReference>
<dbReference type="EMBL" id="JACAZI010000003">
    <property type="protein sequence ID" value="KAF7364662.1"/>
    <property type="molecule type" value="Genomic_DNA"/>
</dbReference>
<protein>
    <submittedName>
        <fullName evidence="2">Uncharacterized protein</fullName>
    </submittedName>
</protein>
<evidence type="ECO:0000313" key="2">
    <source>
        <dbReference type="EMBL" id="KAF7364662.1"/>
    </source>
</evidence>
<keyword evidence="3" id="KW-1185">Reference proteome</keyword>
<accession>A0A8H7D9M8</accession>
<keyword evidence="1" id="KW-0732">Signal</keyword>